<dbReference type="Proteomes" id="UP000182840">
    <property type="component" value="Chromosome"/>
</dbReference>
<dbReference type="EMBL" id="CP018171">
    <property type="protein sequence ID" value="APH70167.1"/>
    <property type="molecule type" value="Genomic_DNA"/>
</dbReference>
<protein>
    <submittedName>
        <fullName evidence="1">Uncharacterized protein</fullName>
    </submittedName>
</protein>
<keyword evidence="2" id="KW-1185">Reference proteome</keyword>
<sequence length="136" mass="14312">MAQIAALLLAIADIADWAAFAPRSIRVLVLSALSRADTAATEFVLDTAAAQGLRWSPQVTPSGRGFEPANAMALATSLRTLALALQTLAASLPELPFCDDDFAADEWAQRPSSGLGADAFTKSCARRYSGEPRDTS</sequence>
<dbReference type="KEGG" id="meso:BSQ44_01295"/>
<organism evidence="1 2">
    <name type="scientific">Aquibium oceanicum</name>
    <dbReference type="NCBI Taxonomy" id="1670800"/>
    <lineage>
        <taxon>Bacteria</taxon>
        <taxon>Pseudomonadati</taxon>
        <taxon>Pseudomonadota</taxon>
        <taxon>Alphaproteobacteria</taxon>
        <taxon>Hyphomicrobiales</taxon>
        <taxon>Phyllobacteriaceae</taxon>
        <taxon>Aquibium</taxon>
    </lineage>
</organism>
<evidence type="ECO:0000313" key="1">
    <source>
        <dbReference type="EMBL" id="APH70167.1"/>
    </source>
</evidence>
<accession>A0A1L3SL85</accession>
<reference evidence="2" key="1">
    <citation type="submission" date="2016-11" db="EMBL/GenBank/DDBJ databases">
        <title>Mesorhizobium oceanicum sp. nov., isolated from deep seawater in South China Sea.</title>
        <authorList>
            <person name="Fu G.-Y."/>
        </authorList>
    </citation>
    <scope>NUCLEOTIDE SEQUENCE [LARGE SCALE GENOMIC DNA]</scope>
    <source>
        <strain evidence="2">B7</strain>
    </source>
</reference>
<gene>
    <name evidence="1" type="ORF">BSQ44_01295</name>
</gene>
<proteinExistence type="predicted"/>
<evidence type="ECO:0000313" key="2">
    <source>
        <dbReference type="Proteomes" id="UP000182840"/>
    </source>
</evidence>
<name>A0A1L3SL85_9HYPH</name>
<dbReference type="AlphaFoldDB" id="A0A1L3SL85"/>